<reference evidence="1 2" key="1">
    <citation type="submission" date="2019-09" db="EMBL/GenBank/DDBJ databases">
        <title>YIM 132180 draft genome.</title>
        <authorList>
            <person name="Zhang K."/>
        </authorList>
    </citation>
    <scope>NUCLEOTIDE SEQUENCE [LARGE SCALE GENOMIC DNA]</scope>
    <source>
        <strain evidence="1 2">YIM 132180</strain>
    </source>
</reference>
<evidence type="ECO:0000313" key="2">
    <source>
        <dbReference type="Proteomes" id="UP000432089"/>
    </source>
</evidence>
<comment type="caution">
    <text evidence="1">The sequence shown here is derived from an EMBL/GenBank/DDBJ whole genome shotgun (WGS) entry which is preliminary data.</text>
</comment>
<accession>A0A7V7PQ28</accession>
<dbReference type="RefSeq" id="WP_150969216.1">
    <property type="nucleotide sequence ID" value="NZ_VZDO01000005.1"/>
</dbReference>
<organism evidence="1 2">
    <name type="scientific">Plantimonas leprariae</name>
    <dbReference type="NCBI Taxonomy" id="2615207"/>
    <lineage>
        <taxon>Bacteria</taxon>
        <taxon>Pseudomonadati</taxon>
        <taxon>Pseudomonadota</taxon>
        <taxon>Alphaproteobacteria</taxon>
        <taxon>Hyphomicrobiales</taxon>
        <taxon>Aurantimonadaceae</taxon>
        <taxon>Plantimonas</taxon>
    </lineage>
</organism>
<gene>
    <name evidence="1" type="ORF">F6X38_08250</name>
</gene>
<sequence length="78" mass="8557">MTVTWADLSQSQRRTLIALDHRYGSTPDELSARQAEDARVLERFGLVDIAERCLTDFGRSVVDDGVGPAPVESEATAH</sequence>
<keyword evidence="2" id="KW-1185">Reference proteome</keyword>
<protein>
    <submittedName>
        <fullName evidence="1">Uncharacterized protein</fullName>
    </submittedName>
</protein>
<dbReference type="EMBL" id="VZDO01000005">
    <property type="protein sequence ID" value="KAB0680171.1"/>
    <property type="molecule type" value="Genomic_DNA"/>
</dbReference>
<proteinExistence type="predicted"/>
<name>A0A7V7PQ28_9HYPH</name>
<evidence type="ECO:0000313" key="1">
    <source>
        <dbReference type="EMBL" id="KAB0680171.1"/>
    </source>
</evidence>
<dbReference type="AlphaFoldDB" id="A0A7V7PQ28"/>
<dbReference type="Proteomes" id="UP000432089">
    <property type="component" value="Unassembled WGS sequence"/>
</dbReference>